<feature type="transmembrane region" description="Helical" evidence="3">
    <location>
        <begin position="20"/>
        <end position="43"/>
    </location>
</feature>
<dbReference type="UniPathway" id="UPA00196"/>
<reference evidence="4 5" key="1">
    <citation type="submission" date="2016-12" db="EMBL/GenBank/DDBJ databases">
        <title>The genomes of Aspergillus section Nigri reveals drivers in fungal speciation.</title>
        <authorList>
            <consortium name="DOE Joint Genome Institute"/>
            <person name="Vesth T.C."/>
            <person name="Nybo J."/>
            <person name="Theobald S."/>
            <person name="Brandl J."/>
            <person name="Frisvad J.C."/>
            <person name="Nielsen K.F."/>
            <person name="Lyhne E.K."/>
            <person name="Kogle M.E."/>
            <person name="Kuo A."/>
            <person name="Riley R."/>
            <person name="Clum A."/>
            <person name="Nolan M."/>
            <person name="Lipzen A."/>
            <person name="Salamov A."/>
            <person name="Henrissat B."/>
            <person name="Wiebenga A."/>
            <person name="De Vries R.P."/>
            <person name="Grigoriev I.V."/>
            <person name="Mortensen U.H."/>
            <person name="Andersen M.R."/>
            <person name="Baker S.E."/>
        </authorList>
    </citation>
    <scope>NUCLEOTIDE SEQUENCE [LARGE SCALE GENOMIC DNA]</scope>
    <source>
        <strain evidence="4 5">IBT 23096</strain>
    </source>
</reference>
<dbReference type="STRING" id="1392250.A0A2I2GIS4"/>
<dbReference type="Gene3D" id="3.40.50.10320">
    <property type="entry name" value="LmbE-like"/>
    <property type="match status" value="1"/>
</dbReference>
<proteinExistence type="inferred from homology"/>
<dbReference type="PANTHER" id="PTHR12993">
    <property type="entry name" value="N-ACETYLGLUCOSAMINYL-PHOSPHATIDYLINOSITOL DE-N-ACETYLASE-RELATED"/>
    <property type="match status" value="1"/>
</dbReference>
<accession>A0A2I2GIS4</accession>
<evidence type="ECO:0000313" key="4">
    <source>
        <dbReference type="EMBL" id="PLB52780.1"/>
    </source>
</evidence>
<dbReference type="GeneID" id="36553166"/>
<dbReference type="Proteomes" id="UP000234275">
    <property type="component" value="Unassembled WGS sequence"/>
</dbReference>
<keyword evidence="3" id="KW-0472">Membrane</keyword>
<dbReference type="PANTHER" id="PTHR12993:SF11">
    <property type="entry name" value="N-ACETYLGLUCOSAMINYL-PHOSPHATIDYLINOSITOL DE-N-ACETYLASE"/>
    <property type="match status" value="1"/>
</dbReference>
<evidence type="ECO:0000256" key="2">
    <source>
        <dbReference type="ARBA" id="ARBA00012176"/>
    </source>
</evidence>
<dbReference type="GO" id="GO:0000225">
    <property type="term" value="F:N-acetylglucosaminylphosphatidylinositol deacetylase activity"/>
    <property type="evidence" value="ECO:0007669"/>
    <property type="project" value="UniProtKB-EC"/>
</dbReference>
<dbReference type="SUPFAM" id="SSF102588">
    <property type="entry name" value="LmbE-like"/>
    <property type="match status" value="1"/>
</dbReference>
<comment type="caution">
    <text evidence="4">The sequence shown here is derived from an EMBL/GenBank/DDBJ whole genome shotgun (WGS) entry which is preliminary data.</text>
</comment>
<keyword evidence="3" id="KW-0812">Transmembrane</keyword>
<keyword evidence="3" id="KW-1133">Transmembrane helix</keyword>
<name>A0A2I2GIS4_9EURO</name>
<organism evidence="4 5">
    <name type="scientific">Aspergillus steynii IBT 23096</name>
    <dbReference type="NCBI Taxonomy" id="1392250"/>
    <lineage>
        <taxon>Eukaryota</taxon>
        <taxon>Fungi</taxon>
        <taxon>Dikarya</taxon>
        <taxon>Ascomycota</taxon>
        <taxon>Pezizomycotina</taxon>
        <taxon>Eurotiomycetes</taxon>
        <taxon>Eurotiomycetidae</taxon>
        <taxon>Eurotiales</taxon>
        <taxon>Aspergillaceae</taxon>
        <taxon>Aspergillus</taxon>
        <taxon>Aspergillus subgen. Circumdati</taxon>
    </lineage>
</organism>
<dbReference type="EMBL" id="MSFO01000002">
    <property type="protein sequence ID" value="PLB52780.1"/>
    <property type="molecule type" value="Genomic_DNA"/>
</dbReference>
<keyword evidence="5" id="KW-1185">Reference proteome</keyword>
<dbReference type="VEuPathDB" id="FungiDB:P170DRAFT_378906"/>
<comment type="similarity">
    <text evidence="1">Belongs to the PIGL family.</text>
</comment>
<dbReference type="EC" id="3.5.1.89" evidence="2"/>
<evidence type="ECO:0000313" key="5">
    <source>
        <dbReference type="Proteomes" id="UP000234275"/>
    </source>
</evidence>
<dbReference type="AlphaFoldDB" id="A0A2I2GIS4"/>
<dbReference type="RefSeq" id="XP_024708082.1">
    <property type="nucleotide sequence ID" value="XM_024845467.1"/>
</dbReference>
<dbReference type="Pfam" id="PF02585">
    <property type="entry name" value="PIG-L"/>
    <property type="match status" value="1"/>
</dbReference>
<dbReference type="InterPro" id="IPR003737">
    <property type="entry name" value="GlcNAc_PI_deacetylase-related"/>
</dbReference>
<evidence type="ECO:0000256" key="3">
    <source>
        <dbReference type="SAM" id="Phobius"/>
    </source>
</evidence>
<evidence type="ECO:0000256" key="1">
    <source>
        <dbReference type="ARBA" id="ARBA00006066"/>
    </source>
</evidence>
<dbReference type="InterPro" id="IPR024078">
    <property type="entry name" value="LmbE-like_dom_sf"/>
</dbReference>
<sequence length="292" mass="33106">MLNILKHLLRRIGRRPLTIITTLLATSTLIALILYHLLGYLLANNPRIVSPTFRRATSILFVTAHPDDETLFFSPTLLYREDDPGVEKSLLVLSSGNYDGVGSTRQSELKAACAVAGIKASRCVGLDHFELQDDPKKWWSEELIAEMVREYVTRWGVDLIVTFDDGGISGHLNHRAVAGGVRKYIQTNPHSHHPAYALQTKSLLRKYAGLLDLIPTSIPFTWRIMGALFASAPAQNAAGDTYGDHVLLVSPWGRYFQGRRAFRAHWSQYSWDRGFYLVFSRYMWMNDLRRIS</sequence>
<dbReference type="GO" id="GO:0006506">
    <property type="term" value="P:GPI anchor biosynthetic process"/>
    <property type="evidence" value="ECO:0007669"/>
    <property type="project" value="UniProtKB-UniPathway"/>
</dbReference>
<gene>
    <name evidence="4" type="ORF">P170DRAFT_378906</name>
</gene>
<protein>
    <recommendedName>
        <fullName evidence="2">N-acetylglucosaminylphosphatidylinositol deacetylase</fullName>
        <ecNumber evidence="2">3.5.1.89</ecNumber>
    </recommendedName>
</protein>
<dbReference type="GO" id="GO:0016020">
    <property type="term" value="C:membrane"/>
    <property type="evidence" value="ECO:0007669"/>
    <property type="project" value="GOC"/>
</dbReference>
<dbReference type="OrthoDB" id="440160at2759"/>
<dbReference type="GO" id="GO:0005783">
    <property type="term" value="C:endoplasmic reticulum"/>
    <property type="evidence" value="ECO:0007669"/>
    <property type="project" value="TreeGrafter"/>
</dbReference>